<keyword evidence="2" id="KW-1185">Reference proteome</keyword>
<reference evidence="1 2" key="1">
    <citation type="journal article" date="2018" name="Nat. Genet.">
        <title>The Rosa genome provides new insights in the design of modern roses.</title>
        <authorList>
            <person name="Bendahmane M."/>
        </authorList>
    </citation>
    <scope>NUCLEOTIDE SEQUENCE [LARGE SCALE GENOMIC DNA]</scope>
    <source>
        <strain evidence="2">cv. Old Blush</strain>
    </source>
</reference>
<evidence type="ECO:0000313" key="2">
    <source>
        <dbReference type="Proteomes" id="UP000238479"/>
    </source>
</evidence>
<accession>A0A2P6Q9I4</accession>
<name>A0A2P6Q9I4_ROSCH</name>
<protein>
    <submittedName>
        <fullName evidence="1">Uncharacterized protein</fullName>
    </submittedName>
</protein>
<evidence type="ECO:0000313" key="1">
    <source>
        <dbReference type="EMBL" id="PRQ30848.1"/>
    </source>
</evidence>
<gene>
    <name evidence="1" type="ORF">RchiOBHm_Chr5g0029071</name>
</gene>
<dbReference type="Gramene" id="PRQ30848">
    <property type="protein sequence ID" value="PRQ30848"/>
    <property type="gene ID" value="RchiOBHm_Chr5g0029071"/>
</dbReference>
<proteinExistence type="predicted"/>
<sequence>MVTRLHLYGKWVKKCNHVEARAFVLGPQIFFRLEPLNSPGRPERDHKINISQKIRSSLFEADYTKIIGFLVAGRQRTQVRLLMGMSGVSLVRRTGNSNLRIVLG</sequence>
<organism evidence="1 2">
    <name type="scientific">Rosa chinensis</name>
    <name type="common">China rose</name>
    <dbReference type="NCBI Taxonomy" id="74649"/>
    <lineage>
        <taxon>Eukaryota</taxon>
        <taxon>Viridiplantae</taxon>
        <taxon>Streptophyta</taxon>
        <taxon>Embryophyta</taxon>
        <taxon>Tracheophyta</taxon>
        <taxon>Spermatophyta</taxon>
        <taxon>Magnoliopsida</taxon>
        <taxon>eudicotyledons</taxon>
        <taxon>Gunneridae</taxon>
        <taxon>Pentapetalae</taxon>
        <taxon>rosids</taxon>
        <taxon>fabids</taxon>
        <taxon>Rosales</taxon>
        <taxon>Rosaceae</taxon>
        <taxon>Rosoideae</taxon>
        <taxon>Rosoideae incertae sedis</taxon>
        <taxon>Rosa</taxon>
    </lineage>
</organism>
<dbReference type="AlphaFoldDB" id="A0A2P6Q9I4"/>
<dbReference type="Proteomes" id="UP000238479">
    <property type="component" value="Chromosome 5"/>
</dbReference>
<dbReference type="EMBL" id="PDCK01000043">
    <property type="protein sequence ID" value="PRQ30848.1"/>
    <property type="molecule type" value="Genomic_DNA"/>
</dbReference>
<comment type="caution">
    <text evidence="1">The sequence shown here is derived from an EMBL/GenBank/DDBJ whole genome shotgun (WGS) entry which is preliminary data.</text>
</comment>